<evidence type="ECO:0000256" key="1">
    <source>
        <dbReference type="SAM" id="SignalP"/>
    </source>
</evidence>
<dbReference type="GeneTree" id="ENSGT00440000039859"/>
<name>A0A8C3W4H3_9CETA</name>
<dbReference type="InterPro" id="IPR016187">
    <property type="entry name" value="CTDL_fold"/>
</dbReference>
<keyword evidence="1" id="KW-0732">Signal</keyword>
<dbReference type="Ensembl" id="ENSCWAT00000009643.1">
    <property type="protein sequence ID" value="ENSCWAP00000008878.1"/>
    <property type="gene ID" value="ENSCWAG00000006831.1"/>
</dbReference>
<dbReference type="PRINTS" id="PR00770">
    <property type="entry name" value="EMAJORBASICP"/>
</dbReference>
<organism evidence="2 3">
    <name type="scientific">Catagonus wagneri</name>
    <name type="common">Chacoan peccary</name>
    <dbReference type="NCBI Taxonomy" id="51154"/>
    <lineage>
        <taxon>Eukaryota</taxon>
        <taxon>Metazoa</taxon>
        <taxon>Chordata</taxon>
        <taxon>Craniata</taxon>
        <taxon>Vertebrata</taxon>
        <taxon>Euteleostomi</taxon>
        <taxon>Mammalia</taxon>
        <taxon>Eutheria</taxon>
        <taxon>Laurasiatheria</taxon>
        <taxon>Artiodactyla</taxon>
        <taxon>Suina</taxon>
        <taxon>Tayassuidae</taxon>
        <taxon>Catagonus</taxon>
    </lineage>
</organism>
<protein>
    <recommendedName>
        <fullName evidence="4">Proteoglycan 3</fullName>
    </recommendedName>
</protein>
<reference evidence="2" key="1">
    <citation type="submission" date="2025-08" db="UniProtKB">
        <authorList>
            <consortium name="Ensembl"/>
        </authorList>
    </citation>
    <scope>IDENTIFICATION</scope>
</reference>
<accession>A0A8C3W4H3</accession>
<feature type="signal peptide" evidence="1">
    <location>
        <begin position="1"/>
        <end position="17"/>
    </location>
</feature>
<keyword evidence="3" id="KW-1185">Reference proteome</keyword>
<reference evidence="2" key="2">
    <citation type="submission" date="2025-09" db="UniProtKB">
        <authorList>
            <consortium name="Ensembl"/>
        </authorList>
    </citation>
    <scope>IDENTIFICATION</scope>
</reference>
<sequence length="228" mass="25624">MKRPLLLPLLLLGTVSALYLENDAQGDLSQDLEGSGEQGVELALNDAVPELEGEAQASSSQDAFEDEEAMETDPAVLDEAVQCPREEDRVQMQGSTGCQSCNYIFVRRPRTFKQAQKVCRRCYRGNLISIHNYRTNCHIQRWTSLLNQARFWIGGFVRRWVSEGLNPTYRGVFPTAPKGPLAGIEPHSGAEVTIEWRTVTCSAGLYWLRRTDDWVRLFPTPRSGTSCL</sequence>
<dbReference type="GO" id="GO:0006955">
    <property type="term" value="P:immune response"/>
    <property type="evidence" value="ECO:0007669"/>
    <property type="project" value="InterPro"/>
</dbReference>
<evidence type="ECO:0000313" key="2">
    <source>
        <dbReference type="Ensembl" id="ENSCWAP00000008878.1"/>
    </source>
</evidence>
<dbReference type="SUPFAM" id="SSF56436">
    <property type="entry name" value="C-type lectin-like"/>
    <property type="match status" value="1"/>
</dbReference>
<evidence type="ECO:0008006" key="4">
    <source>
        <dbReference type="Google" id="ProtNLM"/>
    </source>
</evidence>
<dbReference type="Proteomes" id="UP000694540">
    <property type="component" value="Unplaced"/>
</dbReference>
<evidence type="ECO:0000313" key="3">
    <source>
        <dbReference type="Proteomes" id="UP000694540"/>
    </source>
</evidence>
<dbReference type="InterPro" id="IPR002352">
    <property type="entry name" value="Eosinophil_major_basic"/>
</dbReference>
<dbReference type="AlphaFoldDB" id="A0A8C3W4H3"/>
<feature type="chain" id="PRO_5034974752" description="Proteoglycan 3" evidence="1">
    <location>
        <begin position="18"/>
        <end position="228"/>
    </location>
</feature>
<dbReference type="InterPro" id="IPR016186">
    <property type="entry name" value="C-type_lectin-like/link_sf"/>
</dbReference>
<dbReference type="Gene3D" id="3.10.100.10">
    <property type="entry name" value="Mannose-Binding Protein A, subunit A"/>
    <property type="match status" value="1"/>
</dbReference>
<proteinExistence type="predicted"/>